<dbReference type="Gene3D" id="3.40.47.10">
    <property type="match status" value="1"/>
</dbReference>
<evidence type="ECO:0000256" key="2">
    <source>
        <dbReference type="ARBA" id="ARBA00008642"/>
    </source>
</evidence>
<feature type="domain" description="Beta-ketoacyl-[acyl-carrier-protein] synthase III C-terminal" evidence="10">
    <location>
        <begin position="241"/>
        <end position="322"/>
    </location>
</feature>
<evidence type="ECO:0000256" key="8">
    <source>
        <dbReference type="ARBA" id="ARBA00023160"/>
    </source>
</evidence>
<proteinExistence type="inferred from homology"/>
<dbReference type="GO" id="GO:0006633">
    <property type="term" value="P:fatty acid biosynthetic process"/>
    <property type="evidence" value="ECO:0007669"/>
    <property type="project" value="UniProtKB-KW"/>
</dbReference>
<evidence type="ECO:0000256" key="6">
    <source>
        <dbReference type="ARBA" id="ARBA00022832"/>
    </source>
</evidence>
<dbReference type="PANTHER" id="PTHR43091">
    <property type="entry name" value="3-OXOACYL-[ACYL-CARRIER-PROTEIN] SYNTHASE"/>
    <property type="match status" value="1"/>
</dbReference>
<evidence type="ECO:0000259" key="10">
    <source>
        <dbReference type="Pfam" id="PF08541"/>
    </source>
</evidence>
<dbReference type="EMBL" id="VSSQ01004132">
    <property type="protein sequence ID" value="MPM23869.1"/>
    <property type="molecule type" value="Genomic_DNA"/>
</dbReference>
<dbReference type="InterPro" id="IPR016039">
    <property type="entry name" value="Thiolase-like"/>
</dbReference>
<keyword evidence="5 12" id="KW-0808">Transferase</keyword>
<keyword evidence="3" id="KW-0963">Cytoplasm</keyword>
<dbReference type="NCBIfam" id="TIGR00747">
    <property type="entry name" value="fabH"/>
    <property type="match status" value="1"/>
</dbReference>
<keyword evidence="9 12" id="KW-0012">Acyltransferase</keyword>
<dbReference type="GO" id="GO:0033818">
    <property type="term" value="F:beta-ketoacyl-acyl-carrier-protein synthase III activity"/>
    <property type="evidence" value="ECO:0007669"/>
    <property type="project" value="UniProtKB-EC"/>
</dbReference>
<dbReference type="Pfam" id="PF08545">
    <property type="entry name" value="ACP_syn_III"/>
    <property type="match status" value="1"/>
</dbReference>
<comment type="pathway">
    <text evidence="1">Lipid metabolism.</text>
</comment>
<dbReference type="CDD" id="cd00830">
    <property type="entry name" value="KAS_III"/>
    <property type="match status" value="1"/>
</dbReference>
<sequence>MLAPVSITGIGKCVPEKVVTNDDLAHLVETSDEWISKRTGIRSRHVAVEENATALAISAVKDALEMSGEKPEDVGVIVACTITGDELTPSLAGRIQKAFGIPACAAMDVSAGCTGFVYALVTAASLMDTLGKDVAIVVASEIMTKYCDWTDRATCVLFGDGAGAVVLKRSEIPHLLHPILDATPDTDDVIVVKKEARSTPFSGEVESPRESIQMKGADVFTYAVAVMENSLNQLMERCTDKPVNKIVPHQANEKIIDFVVRSMKLPRENFFVNIANYANTSSASIPIALCDAMESGWLNAGDRVAIVGFGSGLTSGGAVIDWTIQNKKGE</sequence>
<evidence type="ECO:0000259" key="11">
    <source>
        <dbReference type="Pfam" id="PF08545"/>
    </source>
</evidence>
<keyword evidence="4" id="KW-0444">Lipid biosynthesis</keyword>
<dbReference type="EC" id="2.3.1.180" evidence="12"/>
<dbReference type="GO" id="GO:0004315">
    <property type="term" value="F:3-oxoacyl-[acyl-carrier-protein] synthase activity"/>
    <property type="evidence" value="ECO:0007669"/>
    <property type="project" value="InterPro"/>
</dbReference>
<organism evidence="12">
    <name type="scientific">bioreactor metagenome</name>
    <dbReference type="NCBI Taxonomy" id="1076179"/>
    <lineage>
        <taxon>unclassified sequences</taxon>
        <taxon>metagenomes</taxon>
        <taxon>ecological metagenomes</taxon>
    </lineage>
</organism>
<comment type="similarity">
    <text evidence="2">Belongs to the thiolase-like superfamily. FabH family.</text>
</comment>
<keyword evidence="8" id="KW-0275">Fatty acid biosynthesis</keyword>
<keyword evidence="6" id="KW-0276">Fatty acid metabolism</keyword>
<dbReference type="InterPro" id="IPR013747">
    <property type="entry name" value="ACP_syn_III_C"/>
</dbReference>
<dbReference type="InterPro" id="IPR013751">
    <property type="entry name" value="ACP_syn_III_N"/>
</dbReference>
<name>A0A644Y6D1_9ZZZZ</name>
<reference evidence="12" key="1">
    <citation type="submission" date="2019-08" db="EMBL/GenBank/DDBJ databases">
        <authorList>
            <person name="Kucharzyk K."/>
            <person name="Murdoch R.W."/>
            <person name="Higgins S."/>
            <person name="Loffler F."/>
        </authorList>
    </citation>
    <scope>NUCLEOTIDE SEQUENCE</scope>
</reference>
<feature type="domain" description="Beta-ketoacyl-[acyl-carrier-protein] synthase III N-terminal" evidence="11">
    <location>
        <begin position="107"/>
        <end position="174"/>
    </location>
</feature>
<protein>
    <submittedName>
        <fullName evidence="12">3-oxoacyl-[acyl-carrier-protein] synthase 3</fullName>
        <ecNumber evidence="12">2.3.1.180</ecNumber>
    </submittedName>
</protein>
<dbReference type="SUPFAM" id="SSF53901">
    <property type="entry name" value="Thiolase-like"/>
    <property type="match status" value="1"/>
</dbReference>
<evidence type="ECO:0000256" key="9">
    <source>
        <dbReference type="ARBA" id="ARBA00023315"/>
    </source>
</evidence>
<dbReference type="AlphaFoldDB" id="A0A644Y6D1"/>
<evidence type="ECO:0000256" key="4">
    <source>
        <dbReference type="ARBA" id="ARBA00022516"/>
    </source>
</evidence>
<evidence type="ECO:0000256" key="7">
    <source>
        <dbReference type="ARBA" id="ARBA00023098"/>
    </source>
</evidence>
<evidence type="ECO:0000256" key="1">
    <source>
        <dbReference type="ARBA" id="ARBA00005189"/>
    </source>
</evidence>
<gene>
    <name evidence="12" type="primary">fabH_36</name>
    <name evidence="12" type="ORF">SDC9_70346</name>
</gene>
<evidence type="ECO:0000313" key="12">
    <source>
        <dbReference type="EMBL" id="MPM23869.1"/>
    </source>
</evidence>
<evidence type="ECO:0000256" key="3">
    <source>
        <dbReference type="ARBA" id="ARBA00022490"/>
    </source>
</evidence>
<evidence type="ECO:0000256" key="5">
    <source>
        <dbReference type="ARBA" id="ARBA00022679"/>
    </source>
</evidence>
<accession>A0A644Y6D1</accession>
<keyword evidence="7" id="KW-0443">Lipid metabolism</keyword>
<dbReference type="NCBIfam" id="NF006829">
    <property type="entry name" value="PRK09352.1"/>
    <property type="match status" value="1"/>
</dbReference>
<dbReference type="InterPro" id="IPR004655">
    <property type="entry name" value="FabH"/>
</dbReference>
<comment type="caution">
    <text evidence="12">The sequence shown here is derived from an EMBL/GenBank/DDBJ whole genome shotgun (WGS) entry which is preliminary data.</text>
</comment>
<dbReference type="PANTHER" id="PTHR43091:SF2">
    <property type="entry name" value="BETA-KETOACYL-[ACYL-CARRIER-PROTEIN] SYNTHASE III 2"/>
    <property type="match status" value="1"/>
</dbReference>
<dbReference type="Pfam" id="PF08541">
    <property type="entry name" value="ACP_syn_III_C"/>
    <property type="match status" value="1"/>
</dbReference>